<protein>
    <recommendedName>
        <fullName evidence="2">DUF218 domain-containing protein</fullName>
    </recommendedName>
</protein>
<keyword evidence="1" id="KW-0472">Membrane</keyword>
<evidence type="ECO:0000313" key="3">
    <source>
        <dbReference type="EMBL" id="KRK37052.1"/>
    </source>
</evidence>
<dbReference type="PANTHER" id="PTHR30336">
    <property type="entry name" value="INNER MEMBRANE PROTEIN, PROBABLE PERMEASE"/>
    <property type="match status" value="1"/>
</dbReference>
<dbReference type="GO" id="GO:0043164">
    <property type="term" value="P:Gram-negative-bacterium-type cell wall biogenesis"/>
    <property type="evidence" value="ECO:0007669"/>
    <property type="project" value="TreeGrafter"/>
</dbReference>
<feature type="domain" description="DUF218" evidence="2">
    <location>
        <begin position="156"/>
        <end position="292"/>
    </location>
</feature>
<keyword evidence="1" id="KW-1133">Transmembrane helix</keyword>
<evidence type="ECO:0000256" key="1">
    <source>
        <dbReference type="SAM" id="Phobius"/>
    </source>
</evidence>
<sequence>MLLSASAAIIFLIILLTIWDPHGLNSAVITVLGGGLMTLLATLSQHSWAVPLADLGKLITLAIGAWGLFTLFLIIGTPSLIVRKRERLTFGLIAGIWLWLILGGAWLYAVSHGTFDNTIWPWLSFIPAFSLYLGVLFGASAIGYLRAICFRARHADTLVILGAGLRNGNQIGRVLGARLDTALTFASRQNHPVTLIVSGGQGADETTSEAAAMADYLERHGYPANLIIQETAATNTRTNLLNSQKLWWQLPNQGGRVVLITNGYHLFRTRLLAQHLRLHVGGYPAPTRLGYLPIGWAREFLALIMLHPRLHRSVLIGMVATNLLWMLI</sequence>
<feature type="transmembrane region" description="Helical" evidence="1">
    <location>
        <begin position="88"/>
        <end position="110"/>
    </location>
</feature>
<reference evidence="3 4" key="1">
    <citation type="journal article" date="2015" name="Genome Announc.">
        <title>Expanding the biotechnology potential of lactobacilli through comparative genomics of 213 strains and associated genera.</title>
        <authorList>
            <person name="Sun Z."/>
            <person name="Harris H.M."/>
            <person name="McCann A."/>
            <person name="Guo C."/>
            <person name="Argimon S."/>
            <person name="Zhang W."/>
            <person name="Yang X."/>
            <person name="Jeffery I.B."/>
            <person name="Cooney J.C."/>
            <person name="Kagawa T.F."/>
            <person name="Liu W."/>
            <person name="Song Y."/>
            <person name="Salvetti E."/>
            <person name="Wrobel A."/>
            <person name="Rasinkangas P."/>
            <person name="Parkhill J."/>
            <person name="Rea M.C."/>
            <person name="O'Sullivan O."/>
            <person name="Ritari J."/>
            <person name="Douillard F.P."/>
            <person name="Paul Ross R."/>
            <person name="Yang R."/>
            <person name="Briner A.E."/>
            <person name="Felis G.E."/>
            <person name="de Vos W.M."/>
            <person name="Barrangou R."/>
            <person name="Klaenhammer T.R."/>
            <person name="Caufield P.W."/>
            <person name="Cui Y."/>
            <person name="Zhang H."/>
            <person name="O'Toole P.W."/>
        </authorList>
    </citation>
    <scope>NUCLEOTIDE SEQUENCE [LARGE SCALE GENOMIC DNA]</scope>
    <source>
        <strain evidence="3 4">ATCC 53295</strain>
    </source>
</reference>
<dbReference type="RefSeq" id="WP_020089081.1">
    <property type="nucleotide sequence ID" value="NZ_AZCZ01000013.1"/>
</dbReference>
<keyword evidence="1" id="KW-0812">Transmembrane</keyword>
<feature type="transmembrane region" description="Helical" evidence="1">
    <location>
        <begin position="122"/>
        <end position="145"/>
    </location>
</feature>
<dbReference type="Proteomes" id="UP000051176">
    <property type="component" value="Unassembled WGS sequence"/>
</dbReference>
<comment type="caution">
    <text evidence="3">The sequence shown here is derived from an EMBL/GenBank/DDBJ whole genome shotgun (WGS) entry which is preliminary data.</text>
</comment>
<proteinExistence type="predicted"/>
<keyword evidence="4" id="KW-1185">Reference proteome</keyword>
<name>A0A0R1GS80_9LACO</name>
<dbReference type="GO" id="GO:0000270">
    <property type="term" value="P:peptidoglycan metabolic process"/>
    <property type="evidence" value="ECO:0007669"/>
    <property type="project" value="TreeGrafter"/>
</dbReference>
<dbReference type="EMBL" id="AZCZ01000013">
    <property type="protein sequence ID" value="KRK37052.1"/>
    <property type="molecule type" value="Genomic_DNA"/>
</dbReference>
<dbReference type="CDD" id="cd06259">
    <property type="entry name" value="YdcF-like"/>
    <property type="match status" value="1"/>
</dbReference>
<gene>
    <name evidence="3" type="ORF">FD07_GL000310</name>
</gene>
<feature type="transmembrane region" description="Helical" evidence="1">
    <location>
        <begin position="58"/>
        <end position="76"/>
    </location>
</feature>
<dbReference type="eggNOG" id="COG1434">
    <property type="taxonomic scope" value="Bacteria"/>
</dbReference>
<dbReference type="InterPro" id="IPR051599">
    <property type="entry name" value="Cell_Envelope_Assoc"/>
</dbReference>
<organism evidence="3 4">
    <name type="scientific">Levilactobacillus parabrevis ATCC 53295</name>
    <dbReference type="NCBI Taxonomy" id="1267003"/>
    <lineage>
        <taxon>Bacteria</taxon>
        <taxon>Bacillati</taxon>
        <taxon>Bacillota</taxon>
        <taxon>Bacilli</taxon>
        <taxon>Lactobacillales</taxon>
        <taxon>Lactobacillaceae</taxon>
        <taxon>Levilactobacillus</taxon>
    </lineage>
</organism>
<accession>A0A0R1GS80</accession>
<dbReference type="AlphaFoldDB" id="A0A0R1GS80"/>
<dbReference type="GO" id="GO:0005886">
    <property type="term" value="C:plasma membrane"/>
    <property type="evidence" value="ECO:0007669"/>
    <property type="project" value="TreeGrafter"/>
</dbReference>
<dbReference type="Gene3D" id="3.40.50.620">
    <property type="entry name" value="HUPs"/>
    <property type="match status" value="1"/>
</dbReference>
<dbReference type="Pfam" id="PF02698">
    <property type="entry name" value="DUF218"/>
    <property type="match status" value="1"/>
</dbReference>
<dbReference type="InterPro" id="IPR014729">
    <property type="entry name" value="Rossmann-like_a/b/a_fold"/>
</dbReference>
<dbReference type="OrthoDB" id="9782395at2"/>
<evidence type="ECO:0000259" key="2">
    <source>
        <dbReference type="Pfam" id="PF02698"/>
    </source>
</evidence>
<dbReference type="PATRIC" id="fig|1267003.4.peg.336"/>
<evidence type="ECO:0000313" key="4">
    <source>
        <dbReference type="Proteomes" id="UP000051176"/>
    </source>
</evidence>
<dbReference type="InterPro" id="IPR003848">
    <property type="entry name" value="DUF218"/>
</dbReference>
<dbReference type="PANTHER" id="PTHR30336:SF4">
    <property type="entry name" value="ENVELOPE BIOGENESIS FACTOR ELYC"/>
    <property type="match status" value="1"/>
</dbReference>